<accession>A0A1U7N834</accession>
<comment type="caution">
    <text evidence="1">The sequence shown here is derived from an EMBL/GenBank/DDBJ whole genome shotgun (WGS) entry which is preliminary data.</text>
</comment>
<dbReference type="RefSeq" id="WP_075903789.1">
    <property type="nucleotide sequence ID" value="NZ_MKZS01000001.1"/>
</dbReference>
<dbReference type="Proteomes" id="UP000186657">
    <property type="component" value="Unassembled WGS sequence"/>
</dbReference>
<name>A0A1U7N834_9CYAN</name>
<sequence length="70" mass="8463">MPVPQDLQNYLTEIQKYLELQQNELQKEYKKQKGELPEQDPFEELTQAIHCVKNLKKIQGKILEYWDDLE</sequence>
<reference evidence="1 2" key="1">
    <citation type="submission" date="2016-10" db="EMBL/GenBank/DDBJ databases">
        <title>Comparative genomics uncovers the prolific and rare metabolic potential of the cyanobacterial genus Moorea.</title>
        <authorList>
            <person name="Leao T."/>
            <person name="Castelao G."/>
            <person name="Korobeynikov A."/>
            <person name="Monroe E.A."/>
            <person name="Podell S."/>
            <person name="Glukhov E."/>
            <person name="Allen E."/>
            <person name="Gerwick W.H."/>
            <person name="Gerwick L."/>
        </authorList>
    </citation>
    <scope>NUCLEOTIDE SEQUENCE [LARGE SCALE GENOMIC DNA]</scope>
    <source>
        <strain evidence="1 2">PNG5-198</strain>
    </source>
</reference>
<dbReference type="EMBL" id="MKZS01000001">
    <property type="protein sequence ID" value="OLT62103.1"/>
    <property type="molecule type" value="Genomic_DNA"/>
</dbReference>
<keyword evidence="2" id="KW-1185">Reference proteome</keyword>
<organism evidence="1 2">
    <name type="scientific">Moorena bouillonii PNG</name>
    <dbReference type="NCBI Taxonomy" id="568701"/>
    <lineage>
        <taxon>Bacteria</taxon>
        <taxon>Bacillati</taxon>
        <taxon>Cyanobacteriota</taxon>
        <taxon>Cyanophyceae</taxon>
        <taxon>Coleofasciculales</taxon>
        <taxon>Coleofasciculaceae</taxon>
        <taxon>Moorena</taxon>
    </lineage>
</organism>
<gene>
    <name evidence="1" type="ORF">BJP37_26880</name>
</gene>
<dbReference type="AlphaFoldDB" id="A0A1U7N834"/>
<protein>
    <submittedName>
        <fullName evidence="1">Uncharacterized protein</fullName>
    </submittedName>
</protein>
<evidence type="ECO:0000313" key="1">
    <source>
        <dbReference type="EMBL" id="OLT62103.1"/>
    </source>
</evidence>
<evidence type="ECO:0000313" key="2">
    <source>
        <dbReference type="Proteomes" id="UP000186657"/>
    </source>
</evidence>
<proteinExistence type="predicted"/>